<organism evidence="2 3">
    <name type="scientific">Tilletiopsis washingtonensis</name>
    <dbReference type="NCBI Taxonomy" id="58919"/>
    <lineage>
        <taxon>Eukaryota</taxon>
        <taxon>Fungi</taxon>
        <taxon>Dikarya</taxon>
        <taxon>Basidiomycota</taxon>
        <taxon>Ustilaginomycotina</taxon>
        <taxon>Exobasidiomycetes</taxon>
        <taxon>Entylomatales</taxon>
        <taxon>Entylomatales incertae sedis</taxon>
        <taxon>Tilletiopsis</taxon>
    </lineage>
</organism>
<evidence type="ECO:0000256" key="1">
    <source>
        <dbReference type="SAM" id="MobiDB-lite"/>
    </source>
</evidence>
<dbReference type="AlphaFoldDB" id="A0A316ZJQ8"/>
<dbReference type="Proteomes" id="UP000245946">
    <property type="component" value="Unassembled WGS sequence"/>
</dbReference>
<dbReference type="GeneID" id="37266926"/>
<accession>A0A316ZJQ8</accession>
<dbReference type="EMBL" id="KZ819285">
    <property type="protein sequence ID" value="PWO00524.1"/>
    <property type="molecule type" value="Genomic_DNA"/>
</dbReference>
<evidence type="ECO:0000313" key="3">
    <source>
        <dbReference type="Proteomes" id="UP000245946"/>
    </source>
</evidence>
<sequence>MTGRSSGAAEKRTAASLAEAEVRKCGPRCDLAASVPCPPFSLKEARAAAHRSCPPPTTSPPIKAFAQQRNPHPSTTQAPTNPTHFQHGRHLGCSPPRPPRHVRLRVLHLAHRRDHRLGPDRRLQQPRQPDWPPHRLGPLPALVSRARCLPISIQLLTLCPSSVSAGRTSS</sequence>
<feature type="region of interest" description="Disordered" evidence="1">
    <location>
        <begin position="48"/>
        <end position="98"/>
    </location>
</feature>
<proteinExistence type="predicted"/>
<protein>
    <submittedName>
        <fullName evidence="2">Uncharacterized protein</fullName>
    </submittedName>
</protein>
<evidence type="ECO:0000313" key="2">
    <source>
        <dbReference type="EMBL" id="PWO00524.1"/>
    </source>
</evidence>
<name>A0A316ZJQ8_9BASI</name>
<gene>
    <name evidence="2" type="ORF">FA09DRAFT_189344</name>
</gene>
<reference evidence="2 3" key="1">
    <citation type="journal article" date="2018" name="Mol. Biol. Evol.">
        <title>Broad Genomic Sampling Reveals a Smut Pathogenic Ancestry of the Fungal Clade Ustilaginomycotina.</title>
        <authorList>
            <person name="Kijpornyongpan T."/>
            <person name="Mondo S.J."/>
            <person name="Barry K."/>
            <person name="Sandor L."/>
            <person name="Lee J."/>
            <person name="Lipzen A."/>
            <person name="Pangilinan J."/>
            <person name="LaButti K."/>
            <person name="Hainaut M."/>
            <person name="Henrissat B."/>
            <person name="Grigoriev I.V."/>
            <person name="Spatafora J.W."/>
            <person name="Aime M.C."/>
        </authorList>
    </citation>
    <scope>NUCLEOTIDE SEQUENCE [LARGE SCALE GENOMIC DNA]</scope>
    <source>
        <strain evidence="2 3">MCA 4186</strain>
    </source>
</reference>
<feature type="region of interest" description="Disordered" evidence="1">
    <location>
        <begin position="1"/>
        <end position="21"/>
    </location>
</feature>
<keyword evidence="3" id="KW-1185">Reference proteome</keyword>
<feature type="region of interest" description="Disordered" evidence="1">
    <location>
        <begin position="112"/>
        <end position="135"/>
    </location>
</feature>
<dbReference type="RefSeq" id="XP_025600802.1">
    <property type="nucleotide sequence ID" value="XM_025739380.1"/>
</dbReference>
<feature type="compositionally biased region" description="Polar residues" evidence="1">
    <location>
        <begin position="67"/>
        <end position="84"/>
    </location>
</feature>